<evidence type="ECO:0000313" key="3">
    <source>
        <dbReference type="EnsemblMetazoa" id="GBRI034982-PA"/>
    </source>
</evidence>
<accession>A0A1A9WWG8</accession>
<organism evidence="3 4">
    <name type="scientific">Glossina brevipalpis</name>
    <dbReference type="NCBI Taxonomy" id="37001"/>
    <lineage>
        <taxon>Eukaryota</taxon>
        <taxon>Metazoa</taxon>
        <taxon>Ecdysozoa</taxon>
        <taxon>Arthropoda</taxon>
        <taxon>Hexapoda</taxon>
        <taxon>Insecta</taxon>
        <taxon>Pterygota</taxon>
        <taxon>Neoptera</taxon>
        <taxon>Endopterygota</taxon>
        <taxon>Diptera</taxon>
        <taxon>Brachycera</taxon>
        <taxon>Muscomorpha</taxon>
        <taxon>Hippoboscoidea</taxon>
        <taxon>Glossinidae</taxon>
        <taxon>Glossina</taxon>
    </lineage>
</organism>
<keyword evidence="4" id="KW-1185">Reference proteome</keyword>
<sequence length="330" mass="38574">MIFGNWLYDLISVYSPFYLGKHNAIYCKKNWWYNLLYIQNLLDMNNICCSWTWYLACEMQYFVVFTGLLFIYVKHPNVAKVTFASLTFIILVLSWWLHYSNGITFQIDIINSTLDQLYVKPWIRIFPYIGGAIMGWIMHYLQQRNHLNSSQCNQCDTLQQQQQQHQEQQRQKKSCSKKKSKKWLSFAYLIFWLFLVVLYLITNFMSYWRTMPTWLLATIMTIGKLVFSLCIGGVTIMCASGRGGRVNAFLSARAFLFLNKFCFSVYLMAPIVVIGIFGLRNASTNYTDVSSGADFIATIIITLISSFLVLLLLEVPVQEMIKLMRRRLNT</sequence>
<keyword evidence="1" id="KW-0812">Transmembrane</keyword>
<proteinExistence type="predicted"/>
<dbReference type="InterPro" id="IPR052728">
    <property type="entry name" value="O2_lipid_transport_reg"/>
</dbReference>
<feature type="transmembrane region" description="Helical" evidence="1">
    <location>
        <begin position="122"/>
        <end position="141"/>
    </location>
</feature>
<dbReference type="AlphaFoldDB" id="A0A1A9WWG8"/>
<protein>
    <recommendedName>
        <fullName evidence="2">Acyltransferase 3 domain-containing protein</fullName>
    </recommendedName>
</protein>
<dbReference type="VEuPathDB" id="VectorBase:GBRI034982"/>
<feature type="transmembrane region" description="Helical" evidence="1">
    <location>
        <begin position="51"/>
        <end position="71"/>
    </location>
</feature>
<keyword evidence="1" id="KW-1133">Transmembrane helix</keyword>
<dbReference type="InterPro" id="IPR002656">
    <property type="entry name" value="Acyl_transf_3_dom"/>
</dbReference>
<dbReference type="PANTHER" id="PTHR11161">
    <property type="entry name" value="O-ACYLTRANSFERASE"/>
    <property type="match status" value="1"/>
</dbReference>
<evidence type="ECO:0000313" key="4">
    <source>
        <dbReference type="Proteomes" id="UP000091820"/>
    </source>
</evidence>
<name>A0A1A9WWG8_9MUSC</name>
<dbReference type="GO" id="GO:0016747">
    <property type="term" value="F:acyltransferase activity, transferring groups other than amino-acyl groups"/>
    <property type="evidence" value="ECO:0007669"/>
    <property type="project" value="InterPro"/>
</dbReference>
<feature type="domain" description="Acyltransferase 3" evidence="2">
    <location>
        <begin position="29"/>
        <end position="309"/>
    </location>
</feature>
<feature type="transmembrane region" description="Helical" evidence="1">
    <location>
        <begin position="183"/>
        <end position="202"/>
    </location>
</feature>
<feature type="transmembrane region" description="Helical" evidence="1">
    <location>
        <begin position="214"/>
        <end position="240"/>
    </location>
</feature>
<dbReference type="PANTHER" id="PTHR11161:SF15">
    <property type="entry name" value="GH19286P-RELATED"/>
    <property type="match status" value="1"/>
</dbReference>
<feature type="transmembrane region" description="Helical" evidence="1">
    <location>
        <begin position="295"/>
        <end position="317"/>
    </location>
</feature>
<dbReference type="EnsemblMetazoa" id="GBRI034982-RA">
    <property type="protein sequence ID" value="GBRI034982-PA"/>
    <property type="gene ID" value="GBRI034982"/>
</dbReference>
<evidence type="ECO:0000259" key="2">
    <source>
        <dbReference type="Pfam" id="PF01757"/>
    </source>
</evidence>
<feature type="transmembrane region" description="Helical" evidence="1">
    <location>
        <begin position="78"/>
        <end position="97"/>
    </location>
</feature>
<feature type="transmembrane region" description="Helical" evidence="1">
    <location>
        <begin position="261"/>
        <end position="283"/>
    </location>
</feature>
<keyword evidence="1" id="KW-0472">Membrane</keyword>
<evidence type="ECO:0000256" key="1">
    <source>
        <dbReference type="SAM" id="Phobius"/>
    </source>
</evidence>
<reference evidence="4" key="1">
    <citation type="submission" date="2014-03" db="EMBL/GenBank/DDBJ databases">
        <authorList>
            <person name="Aksoy S."/>
            <person name="Warren W."/>
            <person name="Wilson R.K."/>
        </authorList>
    </citation>
    <scope>NUCLEOTIDE SEQUENCE [LARGE SCALE GENOMIC DNA]</scope>
    <source>
        <strain evidence="4">IAEA</strain>
    </source>
</reference>
<dbReference type="Proteomes" id="UP000091820">
    <property type="component" value="Unassembled WGS sequence"/>
</dbReference>
<reference evidence="3" key="2">
    <citation type="submission" date="2020-05" db="UniProtKB">
        <authorList>
            <consortium name="EnsemblMetazoa"/>
        </authorList>
    </citation>
    <scope>IDENTIFICATION</scope>
    <source>
        <strain evidence="3">IAEA</strain>
    </source>
</reference>
<dbReference type="Pfam" id="PF01757">
    <property type="entry name" value="Acyl_transf_3"/>
    <property type="match status" value="1"/>
</dbReference>